<keyword evidence="2" id="KW-0813">Transport</keyword>
<keyword evidence="4" id="KW-0547">Nucleotide-binding</keyword>
<dbReference type="Pfam" id="PF00005">
    <property type="entry name" value="ABC_tran"/>
    <property type="match status" value="1"/>
</dbReference>
<dbReference type="PANTHER" id="PTHR42711">
    <property type="entry name" value="ABC TRANSPORTER ATP-BINDING PROTEIN"/>
    <property type="match status" value="1"/>
</dbReference>
<evidence type="ECO:0000256" key="4">
    <source>
        <dbReference type="ARBA" id="ARBA00022741"/>
    </source>
</evidence>
<dbReference type="SMART" id="SM00382">
    <property type="entry name" value="AAA"/>
    <property type="match status" value="1"/>
</dbReference>
<protein>
    <submittedName>
        <fullName evidence="7">ABC transporter ATP-binding protein</fullName>
    </submittedName>
</protein>
<dbReference type="GO" id="GO:0005524">
    <property type="term" value="F:ATP binding"/>
    <property type="evidence" value="ECO:0007669"/>
    <property type="project" value="UniProtKB-KW"/>
</dbReference>
<name>A0ABM8IFE3_9BACE</name>
<dbReference type="Proteomes" id="UP001496674">
    <property type="component" value="Chromosome"/>
</dbReference>
<feature type="domain" description="ABC transporter" evidence="6">
    <location>
        <begin position="2"/>
        <end position="206"/>
    </location>
</feature>
<evidence type="ECO:0000256" key="1">
    <source>
        <dbReference type="ARBA" id="ARBA00005417"/>
    </source>
</evidence>
<dbReference type="PROSITE" id="PS00211">
    <property type="entry name" value="ABC_TRANSPORTER_1"/>
    <property type="match status" value="1"/>
</dbReference>
<keyword evidence="3" id="KW-0536">Nodulation</keyword>
<proteinExistence type="inferred from homology"/>
<comment type="similarity">
    <text evidence="1">Belongs to the ABC transporter superfamily.</text>
</comment>
<evidence type="ECO:0000313" key="8">
    <source>
        <dbReference type="Proteomes" id="UP001496674"/>
    </source>
</evidence>
<dbReference type="InterPro" id="IPR027417">
    <property type="entry name" value="P-loop_NTPase"/>
</dbReference>
<dbReference type="EMBL" id="AP028055">
    <property type="protein sequence ID" value="BEG98566.1"/>
    <property type="molecule type" value="Genomic_DNA"/>
</dbReference>
<evidence type="ECO:0000259" key="6">
    <source>
        <dbReference type="PROSITE" id="PS50893"/>
    </source>
</evidence>
<keyword evidence="5 7" id="KW-0067">ATP-binding</keyword>
<dbReference type="Gene3D" id="3.40.50.300">
    <property type="entry name" value="P-loop containing nucleotide triphosphate hydrolases"/>
    <property type="match status" value="1"/>
</dbReference>
<reference evidence="7 8" key="1">
    <citation type="submission" date="2023-04" db="EMBL/GenBank/DDBJ databases">
        <title>Draft genome sequence of acteroides sedimenti strain YN3PY1.</title>
        <authorList>
            <person name="Yoshida N."/>
        </authorList>
    </citation>
    <scope>NUCLEOTIDE SEQUENCE [LARGE SCALE GENOMIC DNA]</scope>
    <source>
        <strain evidence="7 8">YN3PY1</strain>
    </source>
</reference>
<dbReference type="PROSITE" id="PS50893">
    <property type="entry name" value="ABC_TRANSPORTER_2"/>
    <property type="match status" value="1"/>
</dbReference>
<organism evidence="7 8">
    <name type="scientific">Bacteroides sedimenti</name>
    <dbReference type="NCBI Taxonomy" id="2136147"/>
    <lineage>
        <taxon>Bacteria</taxon>
        <taxon>Pseudomonadati</taxon>
        <taxon>Bacteroidota</taxon>
        <taxon>Bacteroidia</taxon>
        <taxon>Bacteroidales</taxon>
        <taxon>Bacteroidaceae</taxon>
        <taxon>Bacteroides</taxon>
    </lineage>
</organism>
<accession>A0ABM8IFE3</accession>
<evidence type="ECO:0000313" key="7">
    <source>
        <dbReference type="EMBL" id="BEG98566.1"/>
    </source>
</evidence>
<gene>
    <name evidence="7" type="ORF">BSYN_08310</name>
</gene>
<keyword evidence="8" id="KW-1185">Reference proteome</keyword>
<dbReference type="InterPro" id="IPR050763">
    <property type="entry name" value="ABC_transporter_ATP-binding"/>
</dbReference>
<dbReference type="InterPro" id="IPR017871">
    <property type="entry name" value="ABC_transporter-like_CS"/>
</dbReference>
<dbReference type="PANTHER" id="PTHR42711:SF5">
    <property type="entry name" value="ABC TRANSPORTER ATP-BINDING PROTEIN NATA"/>
    <property type="match status" value="1"/>
</dbReference>
<sequence>MLKIENACITYGETEIFNGLTLEIKKGELACVSGESGCGKTSLLNAVMGFIPLSSGTITIDGMLLNEENIDLIRKKIAWIPQELALPCEWVKEMVHLPFNLKANKGVHFSKEKLFEAFKELNLEEELYNKRVSEISGGQRQRIMIAVAALLEKPLLIIDEPTSALDASSAERVANFINMLAMKGMTILAVSHDRTFKLGCDIVIYL</sequence>
<evidence type="ECO:0000256" key="2">
    <source>
        <dbReference type="ARBA" id="ARBA00022448"/>
    </source>
</evidence>
<dbReference type="RefSeq" id="WP_353333598.1">
    <property type="nucleotide sequence ID" value="NZ_AP028055.1"/>
</dbReference>
<evidence type="ECO:0000256" key="5">
    <source>
        <dbReference type="ARBA" id="ARBA00022840"/>
    </source>
</evidence>
<dbReference type="SUPFAM" id="SSF52540">
    <property type="entry name" value="P-loop containing nucleoside triphosphate hydrolases"/>
    <property type="match status" value="1"/>
</dbReference>
<dbReference type="InterPro" id="IPR003439">
    <property type="entry name" value="ABC_transporter-like_ATP-bd"/>
</dbReference>
<dbReference type="InterPro" id="IPR003593">
    <property type="entry name" value="AAA+_ATPase"/>
</dbReference>
<evidence type="ECO:0000256" key="3">
    <source>
        <dbReference type="ARBA" id="ARBA00022458"/>
    </source>
</evidence>